<protein>
    <submittedName>
        <fullName evidence="2">Uncharacterized protein</fullName>
    </submittedName>
</protein>
<evidence type="ECO:0000313" key="3">
    <source>
        <dbReference type="Proteomes" id="UP000034137"/>
    </source>
</evidence>
<evidence type="ECO:0000256" key="1">
    <source>
        <dbReference type="SAM" id="SignalP"/>
    </source>
</evidence>
<accession>A0A0G0PX07</accession>
<feature type="non-terminal residue" evidence="2">
    <location>
        <position position="176"/>
    </location>
</feature>
<proteinExistence type="predicted"/>
<sequence>MKRSIVAMIIVSLAMSVLPGCGSNDGSTSATANVATAVAKTNDAPGQETSADQTIKTMSAAEATPTDQLLMGNFSIGVGEVRELPVYASTTLPFHGFTIAFGYNADHVGYIGFTPAKEENAFSGFFLFTNPDAASPTSEEKILLEKNTTEGLTTAVLTGLNPYSPYEGMVKLGNIM</sequence>
<feature type="signal peptide" evidence="1">
    <location>
        <begin position="1"/>
        <end position="19"/>
    </location>
</feature>
<feature type="chain" id="PRO_5002533941" evidence="1">
    <location>
        <begin position="20"/>
        <end position="176"/>
    </location>
</feature>
<name>A0A0G0PX07_9BACT</name>
<dbReference type="EMBL" id="LBXO01000034">
    <property type="protein sequence ID" value="KKR32458.1"/>
    <property type="molecule type" value="Genomic_DNA"/>
</dbReference>
<dbReference type="AlphaFoldDB" id="A0A0G0PX07"/>
<reference evidence="2 3" key="1">
    <citation type="journal article" date="2015" name="Nature">
        <title>rRNA introns, odd ribosomes, and small enigmatic genomes across a large radiation of phyla.</title>
        <authorList>
            <person name="Brown C.T."/>
            <person name="Hug L.A."/>
            <person name="Thomas B.C."/>
            <person name="Sharon I."/>
            <person name="Castelle C.J."/>
            <person name="Singh A."/>
            <person name="Wilkins M.J."/>
            <person name="Williams K.H."/>
            <person name="Banfield J.F."/>
        </authorList>
    </citation>
    <scope>NUCLEOTIDE SEQUENCE [LARGE SCALE GENOMIC DNA]</scope>
</reference>
<gene>
    <name evidence="2" type="ORF">UT64_C0034G0014</name>
</gene>
<keyword evidence="1" id="KW-0732">Signal</keyword>
<dbReference type="Proteomes" id="UP000034137">
    <property type="component" value="Unassembled WGS sequence"/>
</dbReference>
<organism evidence="2 3">
    <name type="scientific">Candidatus Falkowbacteria bacterium GW2011_GWF2_39_8</name>
    <dbReference type="NCBI Taxonomy" id="1618642"/>
    <lineage>
        <taxon>Bacteria</taxon>
        <taxon>Candidatus Falkowiibacteriota</taxon>
    </lineage>
</organism>
<evidence type="ECO:0000313" key="2">
    <source>
        <dbReference type="EMBL" id="KKR32458.1"/>
    </source>
</evidence>
<comment type="caution">
    <text evidence="2">The sequence shown here is derived from an EMBL/GenBank/DDBJ whole genome shotgun (WGS) entry which is preliminary data.</text>
</comment>